<dbReference type="Proteomes" id="UP000077667">
    <property type="component" value="Chromosome"/>
</dbReference>
<dbReference type="OrthoDB" id="799767at2"/>
<dbReference type="STRING" id="1176587.A8C56_13255"/>
<dbReference type="RefSeq" id="WP_067756853.1">
    <property type="nucleotide sequence ID" value="NZ_CP015772.1"/>
</dbReference>
<keyword evidence="2" id="KW-1185">Reference proteome</keyword>
<proteinExistence type="predicted"/>
<reference evidence="1 2" key="1">
    <citation type="submission" date="2016-05" db="EMBL/GenBank/DDBJ databases">
        <title>Niabella ginsenosidivorans BS26 whole genome sequencing.</title>
        <authorList>
            <person name="Im W.T."/>
            <person name="Siddiqi M.Z."/>
        </authorList>
    </citation>
    <scope>NUCLEOTIDE SEQUENCE [LARGE SCALE GENOMIC DNA]</scope>
    <source>
        <strain evidence="1 2">BS26</strain>
    </source>
</reference>
<accession>A0A1A9I2C9</accession>
<organism evidence="1 2">
    <name type="scientific">Niabella ginsenosidivorans</name>
    <dbReference type="NCBI Taxonomy" id="1176587"/>
    <lineage>
        <taxon>Bacteria</taxon>
        <taxon>Pseudomonadati</taxon>
        <taxon>Bacteroidota</taxon>
        <taxon>Chitinophagia</taxon>
        <taxon>Chitinophagales</taxon>
        <taxon>Chitinophagaceae</taxon>
        <taxon>Niabella</taxon>
    </lineage>
</organism>
<dbReference type="AlphaFoldDB" id="A0A1A9I2C9"/>
<evidence type="ECO:0000313" key="2">
    <source>
        <dbReference type="Proteomes" id="UP000077667"/>
    </source>
</evidence>
<evidence type="ECO:0000313" key="1">
    <source>
        <dbReference type="EMBL" id="ANH81818.1"/>
    </source>
</evidence>
<dbReference type="KEGG" id="nia:A8C56_13255"/>
<protein>
    <submittedName>
        <fullName evidence="1">Uncharacterized protein</fullName>
    </submittedName>
</protein>
<gene>
    <name evidence="1" type="ORF">A8C56_13255</name>
</gene>
<dbReference type="EMBL" id="CP015772">
    <property type="protein sequence ID" value="ANH81818.1"/>
    <property type="molecule type" value="Genomic_DNA"/>
</dbReference>
<sequence>MSTTEQSIHSRCSVSAVFKKYLQDVTAYDHFLHLIRKQSPALLGKHHMPITPAMLHIINAIINCTKKGMYKRLFLEAKMIELLLLQLEQLATHDCNVFCSLKPADTEKMYHAKS</sequence>
<name>A0A1A9I2C9_9BACT</name>